<evidence type="ECO:0000259" key="3">
    <source>
        <dbReference type="SMART" id="SM00199"/>
    </source>
</evidence>
<organism evidence="4 5">
    <name type="scientific">Pygocentrus nattereri</name>
    <name type="common">Red-bellied piranha</name>
    <dbReference type="NCBI Taxonomy" id="42514"/>
    <lineage>
        <taxon>Eukaryota</taxon>
        <taxon>Metazoa</taxon>
        <taxon>Chordata</taxon>
        <taxon>Craniata</taxon>
        <taxon>Vertebrata</taxon>
        <taxon>Euteleostomi</taxon>
        <taxon>Actinopterygii</taxon>
        <taxon>Neopterygii</taxon>
        <taxon>Teleostei</taxon>
        <taxon>Ostariophysi</taxon>
        <taxon>Characiformes</taxon>
        <taxon>Characoidei</taxon>
        <taxon>Pygocentrus</taxon>
    </lineage>
</organism>
<dbReference type="InterPro" id="IPR039809">
    <property type="entry name" value="Chemokine_b/g/d"/>
</dbReference>
<evidence type="ECO:0000313" key="5">
    <source>
        <dbReference type="Proteomes" id="UP001501920"/>
    </source>
</evidence>
<dbReference type="GO" id="GO:0006955">
    <property type="term" value="P:immune response"/>
    <property type="evidence" value="ECO:0007669"/>
    <property type="project" value="InterPro"/>
</dbReference>
<dbReference type="Proteomes" id="UP001501920">
    <property type="component" value="Chromosome 2"/>
</dbReference>
<dbReference type="Pfam" id="PF00048">
    <property type="entry name" value="IL8"/>
    <property type="match status" value="1"/>
</dbReference>
<dbReference type="AlphaFoldDB" id="A0AAR2J9L6"/>
<feature type="compositionally biased region" description="Basic residues" evidence="2">
    <location>
        <begin position="158"/>
        <end position="176"/>
    </location>
</feature>
<sequence length="176" mass="19773">MARSLFGLIKMTVGMFNRLLSFTESRRPSNCCLRVSRITVRLDNILDYRWQDKGLCPVTAVVFETRSGNKICSDPNRDWTKRAMSKVAKDKERKEAEKNSPAEGNGEGAYPPTPPKLPANSRWLQESAVSAAPKKQHEPEGSVKSTKARQGSKNQGKGGKKKKNRVRKRKVKKTSQ</sequence>
<dbReference type="Ensembl" id="ENSPNAT00000061342.1">
    <property type="protein sequence ID" value="ENSPNAP00000047017.1"/>
    <property type="gene ID" value="ENSPNAG00000036688.1"/>
</dbReference>
<dbReference type="SUPFAM" id="SSF54117">
    <property type="entry name" value="Interleukin 8-like chemokines"/>
    <property type="match status" value="1"/>
</dbReference>
<evidence type="ECO:0000256" key="1">
    <source>
        <dbReference type="ARBA" id="ARBA00022514"/>
    </source>
</evidence>
<dbReference type="Gene3D" id="2.40.50.40">
    <property type="match status" value="1"/>
</dbReference>
<dbReference type="GeneTree" id="ENSGT00990000209992"/>
<dbReference type="GO" id="GO:0005615">
    <property type="term" value="C:extracellular space"/>
    <property type="evidence" value="ECO:0007669"/>
    <property type="project" value="UniProtKB-KW"/>
</dbReference>
<keyword evidence="5" id="KW-1185">Reference proteome</keyword>
<dbReference type="SMART" id="SM00199">
    <property type="entry name" value="SCY"/>
    <property type="match status" value="1"/>
</dbReference>
<reference evidence="4" key="3">
    <citation type="submission" date="2025-09" db="UniProtKB">
        <authorList>
            <consortium name="Ensembl"/>
        </authorList>
    </citation>
    <scope>IDENTIFICATION</scope>
</reference>
<dbReference type="InterPro" id="IPR001811">
    <property type="entry name" value="Chemokine_IL8-like_dom"/>
</dbReference>
<protein>
    <recommendedName>
        <fullName evidence="3">Chemokine interleukin-8-like domain-containing protein</fullName>
    </recommendedName>
</protein>
<accession>A0AAR2J9L6</accession>
<reference evidence="4 5" key="1">
    <citation type="submission" date="2020-10" db="EMBL/GenBank/DDBJ databases">
        <title>Pygocentrus nattereri (red-bellied piranha) genome, fPygNat1, primary haplotype.</title>
        <authorList>
            <person name="Myers G."/>
            <person name="Meyer A."/>
            <person name="Karagic N."/>
            <person name="Pippel M."/>
            <person name="Winkler S."/>
            <person name="Tracey A."/>
            <person name="Wood J."/>
            <person name="Formenti G."/>
            <person name="Howe K."/>
            <person name="Fedrigo O."/>
            <person name="Jarvis E.D."/>
        </authorList>
    </citation>
    <scope>NUCLEOTIDE SEQUENCE [LARGE SCALE GENOMIC DNA]</scope>
</reference>
<evidence type="ECO:0000313" key="4">
    <source>
        <dbReference type="Ensembl" id="ENSPNAP00000047017.1"/>
    </source>
</evidence>
<dbReference type="PANTHER" id="PTHR12015:SF177">
    <property type="entry name" value="CHEMOKINE INTERLEUKIN-8-LIKE DOMAIN-CONTAINING PROTEIN"/>
    <property type="match status" value="1"/>
</dbReference>
<dbReference type="GO" id="GO:0008009">
    <property type="term" value="F:chemokine activity"/>
    <property type="evidence" value="ECO:0007669"/>
    <property type="project" value="InterPro"/>
</dbReference>
<reference evidence="4" key="2">
    <citation type="submission" date="2025-08" db="UniProtKB">
        <authorList>
            <consortium name="Ensembl"/>
        </authorList>
    </citation>
    <scope>IDENTIFICATION</scope>
</reference>
<feature type="region of interest" description="Disordered" evidence="2">
    <location>
        <begin position="72"/>
        <end position="176"/>
    </location>
</feature>
<keyword evidence="1" id="KW-0202">Cytokine</keyword>
<dbReference type="PANTHER" id="PTHR12015">
    <property type="entry name" value="SMALL INDUCIBLE CYTOKINE A"/>
    <property type="match status" value="1"/>
</dbReference>
<feature type="domain" description="Chemokine interleukin-8-like" evidence="3">
    <location>
        <begin position="28"/>
        <end position="87"/>
    </location>
</feature>
<name>A0AAR2J9L6_PYGNA</name>
<proteinExistence type="predicted"/>
<evidence type="ECO:0000256" key="2">
    <source>
        <dbReference type="SAM" id="MobiDB-lite"/>
    </source>
</evidence>
<dbReference type="InterPro" id="IPR036048">
    <property type="entry name" value="Interleukin_8-like_sf"/>
</dbReference>
<feature type="compositionally biased region" description="Basic and acidic residues" evidence="2">
    <location>
        <begin position="75"/>
        <end position="100"/>
    </location>
</feature>
<dbReference type="CDD" id="cd00272">
    <property type="entry name" value="Chemokine_CC"/>
    <property type="match status" value="1"/>
</dbReference>